<dbReference type="Gramene" id="OB03G14270.1">
    <property type="protein sequence ID" value="OB03G14270.1"/>
    <property type="gene ID" value="OB03G14270"/>
</dbReference>
<feature type="compositionally biased region" description="Low complexity" evidence="1">
    <location>
        <begin position="1"/>
        <end position="18"/>
    </location>
</feature>
<proteinExistence type="predicted"/>
<feature type="region of interest" description="Disordered" evidence="1">
    <location>
        <begin position="145"/>
        <end position="192"/>
    </location>
</feature>
<feature type="compositionally biased region" description="Basic and acidic residues" evidence="1">
    <location>
        <begin position="81"/>
        <end position="94"/>
    </location>
</feature>
<evidence type="ECO:0000256" key="1">
    <source>
        <dbReference type="SAM" id="MobiDB-lite"/>
    </source>
</evidence>
<name>J3LK51_ORYBR</name>
<sequence length="192" mass="20537">AELLVAGEGHAEGPPAGHDVVGVERLAAGGGDGEGERLADEPRVALPVRAPVPVQRDPPRASPLHRHRPHRPAPRHVRHQHQLEEVEPSHREPDPSLPPALHPKDGDDAGLVDADLEPGGLGHVEVRAWRVAPAAVVVGERPVGRAQVGGRDGHRGARPAPLRRRGAVAHDQVALPARPPVVEQHRAQRRRV</sequence>
<dbReference type="AlphaFoldDB" id="J3LK51"/>
<accession>J3LK51</accession>
<dbReference type="EnsemblPlants" id="OB03G14270.1">
    <property type="protein sequence ID" value="OB03G14270.1"/>
    <property type="gene ID" value="OB03G14270"/>
</dbReference>
<dbReference type="Proteomes" id="UP000006038">
    <property type="component" value="Chromosome 3"/>
</dbReference>
<evidence type="ECO:0000313" key="3">
    <source>
        <dbReference type="Proteomes" id="UP000006038"/>
    </source>
</evidence>
<feature type="compositionally biased region" description="Basic and acidic residues" evidence="1">
    <location>
        <begin position="34"/>
        <end position="43"/>
    </location>
</feature>
<organism evidence="2">
    <name type="scientific">Oryza brachyantha</name>
    <name type="common">malo sina</name>
    <dbReference type="NCBI Taxonomy" id="4533"/>
    <lineage>
        <taxon>Eukaryota</taxon>
        <taxon>Viridiplantae</taxon>
        <taxon>Streptophyta</taxon>
        <taxon>Embryophyta</taxon>
        <taxon>Tracheophyta</taxon>
        <taxon>Spermatophyta</taxon>
        <taxon>Magnoliopsida</taxon>
        <taxon>Liliopsida</taxon>
        <taxon>Poales</taxon>
        <taxon>Poaceae</taxon>
        <taxon>BOP clade</taxon>
        <taxon>Oryzoideae</taxon>
        <taxon>Oryzeae</taxon>
        <taxon>Oryzinae</taxon>
        <taxon>Oryza</taxon>
    </lineage>
</organism>
<feature type="compositionally biased region" description="Basic residues" evidence="1">
    <location>
        <begin position="63"/>
        <end position="80"/>
    </location>
</feature>
<dbReference type="HOGENOM" id="CLU_1412186_0_0_1"/>
<feature type="compositionally biased region" description="Low complexity" evidence="1">
    <location>
        <begin position="44"/>
        <end position="54"/>
    </location>
</feature>
<reference evidence="2" key="1">
    <citation type="journal article" date="2013" name="Nat. Commun.">
        <title>Whole-genome sequencing of Oryza brachyantha reveals mechanisms underlying Oryza genome evolution.</title>
        <authorList>
            <person name="Chen J."/>
            <person name="Huang Q."/>
            <person name="Gao D."/>
            <person name="Wang J."/>
            <person name="Lang Y."/>
            <person name="Liu T."/>
            <person name="Li B."/>
            <person name="Bai Z."/>
            <person name="Luis Goicoechea J."/>
            <person name="Liang C."/>
            <person name="Chen C."/>
            <person name="Zhang W."/>
            <person name="Sun S."/>
            <person name="Liao Y."/>
            <person name="Zhang X."/>
            <person name="Yang L."/>
            <person name="Song C."/>
            <person name="Wang M."/>
            <person name="Shi J."/>
            <person name="Liu G."/>
            <person name="Liu J."/>
            <person name="Zhou H."/>
            <person name="Zhou W."/>
            <person name="Yu Q."/>
            <person name="An N."/>
            <person name="Chen Y."/>
            <person name="Cai Q."/>
            <person name="Wang B."/>
            <person name="Liu B."/>
            <person name="Min J."/>
            <person name="Huang Y."/>
            <person name="Wu H."/>
            <person name="Li Z."/>
            <person name="Zhang Y."/>
            <person name="Yin Y."/>
            <person name="Song W."/>
            <person name="Jiang J."/>
            <person name="Jackson S.A."/>
            <person name="Wing R.A."/>
            <person name="Wang J."/>
            <person name="Chen M."/>
        </authorList>
    </citation>
    <scope>NUCLEOTIDE SEQUENCE [LARGE SCALE GENOMIC DNA]</scope>
    <source>
        <strain evidence="2">cv. IRGC 101232</strain>
    </source>
</reference>
<feature type="region of interest" description="Disordered" evidence="1">
    <location>
        <begin position="1"/>
        <end position="117"/>
    </location>
</feature>
<reference evidence="2" key="2">
    <citation type="submission" date="2013-04" db="UniProtKB">
        <authorList>
            <consortium name="EnsemblPlants"/>
        </authorList>
    </citation>
    <scope>IDENTIFICATION</scope>
</reference>
<evidence type="ECO:0000313" key="2">
    <source>
        <dbReference type="EnsemblPlants" id="OB03G14270.1"/>
    </source>
</evidence>
<keyword evidence="3" id="KW-1185">Reference proteome</keyword>
<protein>
    <submittedName>
        <fullName evidence="2">Uncharacterized protein</fullName>
    </submittedName>
</protein>